<dbReference type="Pfam" id="PF05199">
    <property type="entry name" value="GMC_oxred_C"/>
    <property type="match status" value="1"/>
</dbReference>
<dbReference type="PANTHER" id="PTHR42784:SF1">
    <property type="entry name" value="PYRANOSE 2-OXIDASE"/>
    <property type="match status" value="1"/>
</dbReference>
<protein>
    <submittedName>
        <fullName evidence="8">FAD-binding protein</fullName>
    </submittedName>
</protein>
<feature type="domain" description="Glucose-methanol-choline oxidoreductase N-terminal" evidence="6">
    <location>
        <begin position="139"/>
        <end position="286"/>
    </location>
</feature>
<evidence type="ECO:0000256" key="3">
    <source>
        <dbReference type="ARBA" id="ARBA00022630"/>
    </source>
</evidence>
<dbReference type="Gene3D" id="3.50.50.60">
    <property type="entry name" value="FAD/NAD(P)-binding domain"/>
    <property type="match status" value="2"/>
</dbReference>
<comment type="cofactor">
    <cofactor evidence="1">
        <name>FAD</name>
        <dbReference type="ChEBI" id="CHEBI:57692"/>
    </cofactor>
</comment>
<dbReference type="EMBL" id="JAAGWK010000016">
    <property type="protein sequence ID" value="NEL54799.1"/>
    <property type="molecule type" value="Genomic_DNA"/>
</dbReference>
<dbReference type="InterPro" id="IPR000172">
    <property type="entry name" value="GMC_OxRdtase_N"/>
</dbReference>
<dbReference type="GO" id="GO:0050660">
    <property type="term" value="F:flavin adenine dinucleotide binding"/>
    <property type="evidence" value="ECO:0007669"/>
    <property type="project" value="InterPro"/>
</dbReference>
<evidence type="ECO:0000256" key="5">
    <source>
        <dbReference type="ARBA" id="ARBA00023002"/>
    </source>
</evidence>
<evidence type="ECO:0000256" key="2">
    <source>
        <dbReference type="ARBA" id="ARBA00010790"/>
    </source>
</evidence>
<dbReference type="InterPro" id="IPR051473">
    <property type="entry name" value="P2Ox-like"/>
</dbReference>
<name>A0A7K3WFU1_9ACTN</name>
<dbReference type="InterPro" id="IPR007867">
    <property type="entry name" value="GMC_OxRtase_C"/>
</dbReference>
<dbReference type="AlphaFoldDB" id="A0A7K3WFU1"/>
<organism evidence="8 9">
    <name type="scientific">Goekera deserti</name>
    <dbReference type="NCBI Taxonomy" id="2497753"/>
    <lineage>
        <taxon>Bacteria</taxon>
        <taxon>Bacillati</taxon>
        <taxon>Actinomycetota</taxon>
        <taxon>Actinomycetes</taxon>
        <taxon>Geodermatophilales</taxon>
        <taxon>Geodermatophilaceae</taxon>
        <taxon>Goekera</taxon>
    </lineage>
</organism>
<dbReference type="RefSeq" id="WP_152731155.1">
    <property type="nucleotide sequence ID" value="NZ_JAABOZ010000001.1"/>
</dbReference>
<evidence type="ECO:0000259" key="7">
    <source>
        <dbReference type="Pfam" id="PF05199"/>
    </source>
</evidence>
<dbReference type="InterPro" id="IPR036188">
    <property type="entry name" value="FAD/NAD-bd_sf"/>
</dbReference>
<keyword evidence="5" id="KW-0560">Oxidoreductase</keyword>
<feature type="domain" description="Glucose-methanol-choline oxidoreductase C-terminal" evidence="7">
    <location>
        <begin position="375"/>
        <end position="485"/>
    </location>
</feature>
<comment type="caution">
    <text evidence="8">The sequence shown here is derived from an EMBL/GenBank/DDBJ whole genome shotgun (WGS) entry which is preliminary data.</text>
</comment>
<evidence type="ECO:0000313" key="9">
    <source>
        <dbReference type="Proteomes" id="UP000470470"/>
    </source>
</evidence>
<gene>
    <name evidence="8" type="ORF">G1H19_12380</name>
</gene>
<keyword evidence="3" id="KW-0285">Flavoprotein</keyword>
<accession>A0A7K3WFU1</accession>
<evidence type="ECO:0000256" key="4">
    <source>
        <dbReference type="ARBA" id="ARBA00022827"/>
    </source>
</evidence>
<proteinExistence type="inferred from homology"/>
<dbReference type="PANTHER" id="PTHR42784">
    <property type="entry name" value="PYRANOSE 2-OXIDASE"/>
    <property type="match status" value="1"/>
</dbReference>
<dbReference type="GO" id="GO:0016614">
    <property type="term" value="F:oxidoreductase activity, acting on CH-OH group of donors"/>
    <property type="evidence" value="ECO:0007669"/>
    <property type="project" value="InterPro"/>
</dbReference>
<keyword evidence="4" id="KW-0274">FAD</keyword>
<dbReference type="SUPFAM" id="SSF51905">
    <property type="entry name" value="FAD/NAD(P)-binding domain"/>
    <property type="match status" value="1"/>
</dbReference>
<comment type="similarity">
    <text evidence="2">Belongs to the GMC oxidoreductase family.</text>
</comment>
<keyword evidence="9" id="KW-1185">Reference proteome</keyword>
<sequence>MTPTVLIVGSGPTGATYARRLLEQLPRVSVLMVEAGPVVSTPPGMNVKNITDPGEQAVARLASQGRAGESGVSGIPGGVVVEGTITARQGTHLVGRAADGSPGMPAAALATCVGGQGAHWTCATPRPMGSERIGFLDEAEWEQHVGAAEELLHVTTTAFGDSPQATAILDAVRAELAPDGITVRPLPVAADPREDGSLRWSGTDVVLAPVLEDPRFTLRSETLAVRLVRDGDRVTGAVLRDLRTGAEEQVRADAVVVAADAIRTPQLLWASGVRPAALGRYLTEHPLLFGVVALREGAVPPREDTVTPVDPIRAVVSVPFDEERHPFHAQLMFTPVCPVPLPDDSPYRDNPAGYVGMGWGVRKWPRPEDRLTFEDEHPDENGLPGVRIAYEVTEREEAEFHRAREVQARVAGALGAFVEGMPKVMPPGSSLHYMGTVRMGPVDDGTSVCDTESRVWGVPGLVLAGNGLIPTANSCNPTLTSVSLAIRGAAALAADLQPALVAGKE</sequence>
<evidence type="ECO:0000259" key="6">
    <source>
        <dbReference type="Pfam" id="PF00732"/>
    </source>
</evidence>
<evidence type="ECO:0000256" key="1">
    <source>
        <dbReference type="ARBA" id="ARBA00001974"/>
    </source>
</evidence>
<reference evidence="8 9" key="1">
    <citation type="submission" date="2020-02" db="EMBL/GenBank/DDBJ databases">
        <title>The whole genome sequence of CPCC 205119.</title>
        <authorList>
            <person name="Jiang Z."/>
        </authorList>
    </citation>
    <scope>NUCLEOTIDE SEQUENCE [LARGE SCALE GENOMIC DNA]</scope>
    <source>
        <strain evidence="8 9">CPCC 205119</strain>
    </source>
</reference>
<dbReference type="SUPFAM" id="SSF54373">
    <property type="entry name" value="FAD-linked reductases, C-terminal domain"/>
    <property type="match status" value="1"/>
</dbReference>
<dbReference type="Pfam" id="PF00732">
    <property type="entry name" value="GMC_oxred_N"/>
    <property type="match status" value="1"/>
</dbReference>
<dbReference type="Proteomes" id="UP000470470">
    <property type="component" value="Unassembled WGS sequence"/>
</dbReference>
<evidence type="ECO:0000313" key="8">
    <source>
        <dbReference type="EMBL" id="NEL54799.1"/>
    </source>
</evidence>